<proteinExistence type="predicted"/>
<evidence type="ECO:0000313" key="2">
    <source>
        <dbReference type="Proteomes" id="UP001286313"/>
    </source>
</evidence>
<comment type="caution">
    <text evidence="1">The sequence shown here is derived from an EMBL/GenBank/DDBJ whole genome shotgun (WGS) entry which is preliminary data.</text>
</comment>
<dbReference type="AlphaFoldDB" id="A0AAE1G2B7"/>
<protein>
    <submittedName>
        <fullName evidence="1">Uncharacterized protein</fullName>
    </submittedName>
</protein>
<organism evidence="1 2">
    <name type="scientific">Petrolisthes cinctipes</name>
    <name type="common">Flat porcelain crab</name>
    <dbReference type="NCBI Taxonomy" id="88211"/>
    <lineage>
        <taxon>Eukaryota</taxon>
        <taxon>Metazoa</taxon>
        <taxon>Ecdysozoa</taxon>
        <taxon>Arthropoda</taxon>
        <taxon>Crustacea</taxon>
        <taxon>Multicrustacea</taxon>
        <taxon>Malacostraca</taxon>
        <taxon>Eumalacostraca</taxon>
        <taxon>Eucarida</taxon>
        <taxon>Decapoda</taxon>
        <taxon>Pleocyemata</taxon>
        <taxon>Anomura</taxon>
        <taxon>Galatheoidea</taxon>
        <taxon>Porcellanidae</taxon>
        <taxon>Petrolisthes</taxon>
    </lineage>
</organism>
<name>A0AAE1G2B7_PETCI</name>
<dbReference type="EMBL" id="JAWQEG010000924">
    <property type="protein sequence ID" value="KAK3884029.1"/>
    <property type="molecule type" value="Genomic_DNA"/>
</dbReference>
<gene>
    <name evidence="1" type="ORF">Pcinc_011698</name>
</gene>
<keyword evidence="2" id="KW-1185">Reference proteome</keyword>
<accession>A0AAE1G2B7</accession>
<reference evidence="1" key="1">
    <citation type="submission" date="2023-10" db="EMBL/GenBank/DDBJ databases">
        <title>Genome assemblies of two species of porcelain crab, Petrolisthes cinctipes and Petrolisthes manimaculis (Anomura: Porcellanidae).</title>
        <authorList>
            <person name="Angst P."/>
        </authorList>
    </citation>
    <scope>NUCLEOTIDE SEQUENCE</scope>
    <source>
        <strain evidence="1">PB745_01</strain>
        <tissue evidence="1">Gill</tissue>
    </source>
</reference>
<sequence>MTIIHHQFSKTCPNIKEEATSCLFTYTVQQISLLTTGKVVFTKCCIDNHTNQSVRRKKKDSGCDYSVMEEKHLQTCHKQCLIDLQATFDCDTVGELRQHQKIPDPVTYINTHTQNSKNINIPPSTSEEEELLNLDTRELVNIIQSLRRDNRRYKLTLSYFDRTSKDLADNRDAVVTVLHFIDNIAATQTSLNNLTVNSRATTARESNIDKDFLQTTK</sequence>
<dbReference type="Proteomes" id="UP001286313">
    <property type="component" value="Unassembled WGS sequence"/>
</dbReference>
<evidence type="ECO:0000313" key="1">
    <source>
        <dbReference type="EMBL" id="KAK3884029.1"/>
    </source>
</evidence>